<proteinExistence type="inferred from homology"/>
<evidence type="ECO:0000256" key="3">
    <source>
        <dbReference type="ARBA" id="ARBA00012663"/>
    </source>
</evidence>
<dbReference type="AlphaFoldDB" id="A0A2W4LP78"/>
<dbReference type="PROSITE" id="PS51257">
    <property type="entry name" value="PROKAR_LIPOPROTEIN"/>
    <property type="match status" value="1"/>
</dbReference>
<keyword evidence="5" id="KW-0326">Glycosidase</keyword>
<dbReference type="EC" id="3.2.1.52" evidence="3"/>
<feature type="domain" description="Glycoside hydrolase family 20 catalytic" evidence="9">
    <location>
        <begin position="198"/>
        <end position="513"/>
    </location>
</feature>
<dbReference type="InterPro" id="IPR025705">
    <property type="entry name" value="Beta_hexosaminidase_sua/sub"/>
</dbReference>
<comment type="caution">
    <text evidence="11">The sequence shown here is derived from an EMBL/GenBank/DDBJ whole genome shotgun (WGS) entry which is preliminary data.</text>
</comment>
<feature type="chain" id="PRO_5039236990" description="beta-N-acetylhexosaminidase" evidence="8">
    <location>
        <begin position="27"/>
        <end position="548"/>
    </location>
</feature>
<evidence type="ECO:0000256" key="4">
    <source>
        <dbReference type="ARBA" id="ARBA00022801"/>
    </source>
</evidence>
<feature type="compositionally biased region" description="Pro residues" evidence="7">
    <location>
        <begin position="26"/>
        <end position="40"/>
    </location>
</feature>
<accession>A0A2W4LP78</accession>
<dbReference type="PANTHER" id="PTHR22600">
    <property type="entry name" value="BETA-HEXOSAMINIDASE"/>
    <property type="match status" value="1"/>
</dbReference>
<dbReference type="EMBL" id="QGUI01000158">
    <property type="protein sequence ID" value="PZM99483.1"/>
    <property type="molecule type" value="Genomic_DNA"/>
</dbReference>
<dbReference type="GO" id="GO:0016020">
    <property type="term" value="C:membrane"/>
    <property type="evidence" value="ECO:0007669"/>
    <property type="project" value="TreeGrafter"/>
</dbReference>
<dbReference type="Pfam" id="PF00728">
    <property type="entry name" value="Glyco_hydro_20"/>
    <property type="match status" value="1"/>
</dbReference>
<dbReference type="SUPFAM" id="SSF55545">
    <property type="entry name" value="beta-N-acetylhexosaminidase-like domain"/>
    <property type="match status" value="1"/>
</dbReference>
<dbReference type="InterPro" id="IPR015883">
    <property type="entry name" value="Glyco_hydro_20_cat"/>
</dbReference>
<dbReference type="SUPFAM" id="SSF51445">
    <property type="entry name" value="(Trans)glycosidases"/>
    <property type="match status" value="1"/>
</dbReference>
<feature type="active site" description="Proton donor" evidence="6">
    <location>
        <position position="361"/>
    </location>
</feature>
<comment type="catalytic activity">
    <reaction evidence="1">
        <text>Hydrolysis of terminal non-reducing N-acetyl-D-hexosamine residues in N-acetyl-beta-D-hexosaminides.</text>
        <dbReference type="EC" id="3.2.1.52"/>
    </reaction>
</comment>
<comment type="similarity">
    <text evidence="2">Belongs to the glycosyl hydrolase 20 family.</text>
</comment>
<evidence type="ECO:0000256" key="6">
    <source>
        <dbReference type="PIRSR" id="PIRSR625705-1"/>
    </source>
</evidence>
<dbReference type="GO" id="GO:0004563">
    <property type="term" value="F:beta-N-acetylhexosaminidase activity"/>
    <property type="evidence" value="ECO:0007669"/>
    <property type="project" value="UniProtKB-EC"/>
</dbReference>
<dbReference type="Pfam" id="PF02838">
    <property type="entry name" value="Glyco_hydro_20b"/>
    <property type="match status" value="1"/>
</dbReference>
<dbReference type="PANTHER" id="PTHR22600:SF57">
    <property type="entry name" value="BETA-N-ACETYLHEXOSAMINIDASE"/>
    <property type="match status" value="1"/>
</dbReference>
<evidence type="ECO:0000256" key="7">
    <source>
        <dbReference type="SAM" id="MobiDB-lite"/>
    </source>
</evidence>
<feature type="domain" description="Beta-hexosaminidase bacterial type N-terminal" evidence="10">
    <location>
        <begin position="62"/>
        <end position="195"/>
    </location>
</feature>
<dbReference type="Gene3D" id="3.20.20.80">
    <property type="entry name" value="Glycosidases"/>
    <property type="match status" value="1"/>
</dbReference>
<keyword evidence="4" id="KW-0378">Hydrolase</keyword>
<gene>
    <name evidence="11" type="ORF">DIU77_05675</name>
</gene>
<name>A0A2W4LP78_9PSEU</name>
<dbReference type="GO" id="GO:0005975">
    <property type="term" value="P:carbohydrate metabolic process"/>
    <property type="evidence" value="ECO:0007669"/>
    <property type="project" value="InterPro"/>
</dbReference>
<evidence type="ECO:0000313" key="11">
    <source>
        <dbReference type="EMBL" id="PZM99483.1"/>
    </source>
</evidence>
<evidence type="ECO:0000259" key="9">
    <source>
        <dbReference type="Pfam" id="PF00728"/>
    </source>
</evidence>
<evidence type="ECO:0000259" key="10">
    <source>
        <dbReference type="Pfam" id="PF02838"/>
    </source>
</evidence>
<feature type="compositionally biased region" description="Low complexity" evidence="7">
    <location>
        <begin position="41"/>
        <end position="50"/>
    </location>
</feature>
<sequence>MRRRRARALGCSLVGAVLLTACTPTSEPPAQPTPPSPAPPAMTSSRAPAPVTLPKGNPQLTDVIPAPVRVEQAPQQNFPLDETTAIVAPEEPRAARAASDAAGLLRETLRRSTRYELPDTPRGQVIALELADSGDLPPQGYRLEVTRTRVTLTGADRAGLLNGVQTLLQLLPPEVVAGKRPRGDLVIAGGVITDYPRFRYRGTMLDVARHFFDAETVKRHIDRIARYKINHLHLHLSDDQGWRLEIRKWPNLTRVGGRTQVGGGRGGWFSQRDYTSIVRYAQRRGVTIVPEFDMPGHTQAALAAYPELSCDGKARSPYTGTQVGFSTLCVEKPKTYEFVRDVIEEVAELTPGPYLHIGGDEAQSTKPQAYRRFIGEVLPMVLEAGKRPIGWHEYAEADLPKEAVVQYWRLERAHAATAAAARSGNRVVMSPADKTYIDMKYFESDARGNKWAGPVSVQTAYDWDPARYLAGVGEQAILGVEAPLWTELVETEADIERQAFPRLAAIAEVGWTPQKDRNWQDFRKRLAKHGPRLEALGIAFHRSPDVPW</sequence>
<organism evidence="11">
    <name type="scientific">Thermocrispum agreste</name>
    <dbReference type="NCBI Taxonomy" id="37925"/>
    <lineage>
        <taxon>Bacteria</taxon>
        <taxon>Bacillati</taxon>
        <taxon>Actinomycetota</taxon>
        <taxon>Actinomycetes</taxon>
        <taxon>Pseudonocardiales</taxon>
        <taxon>Pseudonocardiaceae</taxon>
        <taxon>Thermocrispum</taxon>
    </lineage>
</organism>
<dbReference type="CDD" id="cd06568">
    <property type="entry name" value="GH20_SpHex_like"/>
    <property type="match status" value="1"/>
</dbReference>
<evidence type="ECO:0000256" key="8">
    <source>
        <dbReference type="SAM" id="SignalP"/>
    </source>
</evidence>
<dbReference type="InterPro" id="IPR017853">
    <property type="entry name" value="GH"/>
</dbReference>
<keyword evidence="8" id="KW-0732">Signal</keyword>
<dbReference type="GO" id="GO:0030203">
    <property type="term" value="P:glycosaminoglycan metabolic process"/>
    <property type="evidence" value="ECO:0007669"/>
    <property type="project" value="TreeGrafter"/>
</dbReference>
<evidence type="ECO:0000256" key="2">
    <source>
        <dbReference type="ARBA" id="ARBA00006285"/>
    </source>
</evidence>
<evidence type="ECO:0000256" key="1">
    <source>
        <dbReference type="ARBA" id="ARBA00001231"/>
    </source>
</evidence>
<dbReference type="InterPro" id="IPR015882">
    <property type="entry name" value="HEX_bac_N"/>
</dbReference>
<feature type="signal peptide" evidence="8">
    <location>
        <begin position="1"/>
        <end position="26"/>
    </location>
</feature>
<dbReference type="Gene3D" id="3.30.379.10">
    <property type="entry name" value="Chitobiase/beta-hexosaminidase domain 2-like"/>
    <property type="match status" value="1"/>
</dbReference>
<dbReference type="InterPro" id="IPR029018">
    <property type="entry name" value="Hex-like_dom2"/>
</dbReference>
<dbReference type="PRINTS" id="PR00738">
    <property type="entry name" value="GLHYDRLASE20"/>
</dbReference>
<reference evidence="11" key="1">
    <citation type="submission" date="2018-05" db="EMBL/GenBank/DDBJ databases">
        <authorList>
            <person name="Lanie J.A."/>
            <person name="Ng W.-L."/>
            <person name="Kazmierczak K.M."/>
            <person name="Andrzejewski T.M."/>
            <person name="Davidsen T.M."/>
            <person name="Wayne K.J."/>
            <person name="Tettelin H."/>
            <person name="Glass J.I."/>
            <person name="Rusch D."/>
            <person name="Podicherti R."/>
            <person name="Tsui H.-C.T."/>
            <person name="Winkler M.E."/>
        </authorList>
    </citation>
    <scope>NUCLEOTIDE SEQUENCE</scope>
    <source>
        <strain evidence="11">ZC4RG45</strain>
    </source>
</reference>
<dbReference type="STRING" id="1111738.GCA_000427905_00038"/>
<feature type="region of interest" description="Disordered" evidence="7">
    <location>
        <begin position="24"/>
        <end position="61"/>
    </location>
</feature>
<evidence type="ECO:0000256" key="5">
    <source>
        <dbReference type="ARBA" id="ARBA00023295"/>
    </source>
</evidence>
<protein>
    <recommendedName>
        <fullName evidence="3">beta-N-acetylhexosaminidase</fullName>
        <ecNumber evidence="3">3.2.1.52</ecNumber>
    </recommendedName>
</protein>